<dbReference type="SUPFAM" id="SSF51269">
    <property type="entry name" value="AFP III-like domain"/>
    <property type="match status" value="1"/>
</dbReference>
<dbReference type="PANTHER" id="PTHR42966:SF1">
    <property type="entry name" value="SIALIC ACID SYNTHASE"/>
    <property type="match status" value="1"/>
</dbReference>
<dbReference type="SMART" id="SM00858">
    <property type="entry name" value="SAF"/>
    <property type="match status" value="1"/>
</dbReference>
<dbReference type="Gene3D" id="3.90.1210.10">
    <property type="entry name" value="Antifreeze-like/N-acetylneuraminic acid synthase C-terminal domain"/>
    <property type="match status" value="1"/>
</dbReference>
<dbReference type="Gene3D" id="3.20.20.70">
    <property type="entry name" value="Aldolase class I"/>
    <property type="match status" value="1"/>
</dbReference>
<dbReference type="OrthoDB" id="9781701at2"/>
<feature type="domain" description="AFP-like" evidence="1">
    <location>
        <begin position="281"/>
        <end position="337"/>
    </location>
</feature>
<keyword evidence="3" id="KW-1185">Reference proteome</keyword>
<dbReference type="AlphaFoldDB" id="A0A1J5MTV5"/>
<evidence type="ECO:0000259" key="1">
    <source>
        <dbReference type="PROSITE" id="PS50844"/>
    </source>
</evidence>
<gene>
    <name evidence="2" type="primary">neuB</name>
    <name evidence="2" type="ORF">BerOc1_01992</name>
</gene>
<dbReference type="InterPro" id="IPR036732">
    <property type="entry name" value="AFP_Neu5c_C_sf"/>
</dbReference>
<name>A0A1J5MTV5_9BACT</name>
<dbReference type="InterPro" id="IPR013974">
    <property type="entry name" value="SAF"/>
</dbReference>
<proteinExistence type="predicted"/>
<dbReference type="RefSeq" id="WP_084641343.1">
    <property type="nucleotide sequence ID" value="NZ_LKAQ01000004.1"/>
</dbReference>
<dbReference type="PANTHER" id="PTHR42966">
    <property type="entry name" value="N-ACETYLNEURAMINATE SYNTHASE"/>
    <property type="match status" value="1"/>
</dbReference>
<reference evidence="2 3" key="1">
    <citation type="submission" date="2015-09" db="EMBL/GenBank/DDBJ databases">
        <title>Genome of Desulfovibrio dechloracetivorans BerOc1, a mercury methylating strain isolated from highly hydrocarbons and metals contaminated coastal sediments.</title>
        <authorList>
            <person name="Goni Urriza M."/>
            <person name="Gassie C."/>
            <person name="Bouchez O."/>
            <person name="Klopp C."/>
            <person name="Ranchou-Peyruse A."/>
            <person name="Remy G."/>
        </authorList>
    </citation>
    <scope>NUCLEOTIDE SEQUENCE [LARGE SCALE GENOMIC DNA]</scope>
    <source>
        <strain evidence="2 3">BerOc1</strain>
    </source>
</reference>
<dbReference type="Pfam" id="PF08666">
    <property type="entry name" value="SAF"/>
    <property type="match status" value="1"/>
</dbReference>
<keyword evidence="2" id="KW-0808">Transferase</keyword>
<dbReference type="Pfam" id="PF03102">
    <property type="entry name" value="NeuB"/>
    <property type="match status" value="1"/>
</dbReference>
<accession>A0A1J5MTV5</accession>
<evidence type="ECO:0000313" key="2">
    <source>
        <dbReference type="EMBL" id="OIQ50062.1"/>
    </source>
</evidence>
<protein>
    <submittedName>
        <fullName evidence="2">N,N'-diacetyllegionaminic acid synthase</fullName>
        <ecNumber evidence="2">2.5.1.101</ecNumber>
    </submittedName>
</protein>
<dbReference type="InterPro" id="IPR057736">
    <property type="entry name" value="SAF_PseI/NeuA/NeuB"/>
</dbReference>
<evidence type="ECO:0000313" key="3">
    <source>
        <dbReference type="Proteomes" id="UP000181901"/>
    </source>
</evidence>
<dbReference type="SUPFAM" id="SSF51569">
    <property type="entry name" value="Aldolase"/>
    <property type="match status" value="1"/>
</dbReference>
<sequence>MKINGHDIADKTFIIAEVGNNHEGDYSLAERMVGLAAEAGVDSVKFQTIRADRLVDGADPARLKTLRSFELSYDQFEKLARVCEREGVQFLSTPFDLESARHIAPLVGAFKIASGDVGFTPLLETVAGFGKPVIMSRGISDAGEVRGAVECIQGVWKDAGILDPGLALLHCVAEYPTAPERANLLAIRGLAAEFGLPIGYSDHTLGIEAAALSVALGARIVEKHFTLDHNHSAFRDHQLSADPDEMRELVRRVREAEKLLGHGSLEPEGERFNNAEAFSRSLCVAEDTPEGTILTEAHVAFLRPGNGLSPSRINEVLGKVVRRSMKKGEQIAIEQLN</sequence>
<dbReference type="EC" id="2.5.1.101" evidence="2"/>
<organism evidence="2 3">
    <name type="scientific">Pseudodesulfovibrio hydrargyri</name>
    <dbReference type="NCBI Taxonomy" id="2125990"/>
    <lineage>
        <taxon>Bacteria</taxon>
        <taxon>Pseudomonadati</taxon>
        <taxon>Thermodesulfobacteriota</taxon>
        <taxon>Desulfovibrionia</taxon>
        <taxon>Desulfovibrionales</taxon>
        <taxon>Desulfovibrionaceae</taxon>
    </lineage>
</organism>
<dbReference type="CDD" id="cd11615">
    <property type="entry name" value="SAF_NeuB_like"/>
    <property type="match status" value="1"/>
</dbReference>
<dbReference type="InterPro" id="IPR006190">
    <property type="entry name" value="SAF_AFP_Neu5Ac"/>
</dbReference>
<dbReference type="InterPro" id="IPR013132">
    <property type="entry name" value="PseI/NeuA/B-like_N"/>
</dbReference>
<dbReference type="GO" id="GO:0016051">
    <property type="term" value="P:carbohydrate biosynthetic process"/>
    <property type="evidence" value="ECO:0007669"/>
    <property type="project" value="InterPro"/>
</dbReference>
<dbReference type="EMBL" id="LKAQ01000004">
    <property type="protein sequence ID" value="OIQ50062.1"/>
    <property type="molecule type" value="Genomic_DNA"/>
</dbReference>
<dbReference type="InterPro" id="IPR051690">
    <property type="entry name" value="PseI-like"/>
</dbReference>
<dbReference type="GO" id="GO:0047444">
    <property type="term" value="F:N-acylneuraminate-9-phosphate synthase activity"/>
    <property type="evidence" value="ECO:0007669"/>
    <property type="project" value="TreeGrafter"/>
</dbReference>
<dbReference type="InterPro" id="IPR013785">
    <property type="entry name" value="Aldolase_TIM"/>
</dbReference>
<comment type="caution">
    <text evidence="2">The sequence shown here is derived from an EMBL/GenBank/DDBJ whole genome shotgun (WGS) entry which is preliminary data.</text>
</comment>
<dbReference type="PROSITE" id="PS50844">
    <property type="entry name" value="AFP_LIKE"/>
    <property type="match status" value="1"/>
</dbReference>
<dbReference type="Proteomes" id="UP000181901">
    <property type="component" value="Unassembled WGS sequence"/>
</dbReference>